<evidence type="ECO:0000256" key="1">
    <source>
        <dbReference type="SAM" id="Phobius"/>
    </source>
</evidence>
<evidence type="ECO:0000313" key="2">
    <source>
        <dbReference type="EMBL" id="WRO06646.1"/>
    </source>
</evidence>
<proteinExistence type="predicted"/>
<keyword evidence="1" id="KW-0812">Transmembrane</keyword>
<feature type="transmembrane region" description="Helical" evidence="1">
    <location>
        <begin position="145"/>
        <end position="165"/>
    </location>
</feature>
<protein>
    <submittedName>
        <fullName evidence="2">Uncharacterized protein</fullName>
    </submittedName>
</protein>
<name>A0AB38Z7T3_9CHLR</name>
<dbReference type="RefSeq" id="WP_324664127.1">
    <property type="nucleotide sequence ID" value="NZ_CP141531.1"/>
</dbReference>
<feature type="transmembrane region" description="Helical" evidence="1">
    <location>
        <begin position="177"/>
        <end position="199"/>
    </location>
</feature>
<sequence>MSTRTFITIAGFLTAFQTLWVSTWSNISLSNIGTIWTYISILVSILAIAYVVIRSLLSNNRVEYIPDNTAWGFLIVSGLMTLLNIEQTVITQISKHIDGIPYSAYGCHHQSEIAFVNTNQFLEKILNICSSSNQSSNSLSSWADFIFIGIGLLLLIFSTIIFLCCRRKTWWINHPNRIFLVFLTIPVGFAAILIFAHFWE</sequence>
<gene>
    <name evidence="2" type="ORF">VLL09_04455</name>
</gene>
<keyword evidence="1" id="KW-0472">Membrane</keyword>
<dbReference type="AlphaFoldDB" id="A0AB38Z7T3"/>
<evidence type="ECO:0000313" key="3">
    <source>
        <dbReference type="Proteomes" id="UP001327986"/>
    </source>
</evidence>
<keyword evidence="1" id="KW-1133">Transmembrane helix</keyword>
<reference evidence="2" key="1">
    <citation type="submission" date="2023-12" db="EMBL/GenBank/DDBJ databases">
        <title>Isolation of organohalide respiring bacteria Dehalococcoides mccartyi strain GPTCE1 in groundwater collected near a chemical plant in Suzhou, China.</title>
        <authorList>
            <person name="Liu G."/>
        </authorList>
    </citation>
    <scope>NUCLEOTIDE SEQUENCE</scope>
    <source>
        <strain evidence="2">GPTCE1</strain>
    </source>
</reference>
<dbReference type="Proteomes" id="UP001327986">
    <property type="component" value="Chromosome"/>
</dbReference>
<accession>A0AB38Z7T3</accession>
<organism evidence="2 3">
    <name type="scientific">Dehalococcoides mccartyi</name>
    <dbReference type="NCBI Taxonomy" id="61435"/>
    <lineage>
        <taxon>Bacteria</taxon>
        <taxon>Bacillati</taxon>
        <taxon>Chloroflexota</taxon>
        <taxon>Dehalococcoidia</taxon>
        <taxon>Dehalococcoidales</taxon>
        <taxon>Dehalococcoidaceae</taxon>
        <taxon>Dehalococcoides</taxon>
    </lineage>
</organism>
<dbReference type="EMBL" id="CP141531">
    <property type="protein sequence ID" value="WRO06646.1"/>
    <property type="molecule type" value="Genomic_DNA"/>
</dbReference>
<feature type="transmembrane region" description="Helical" evidence="1">
    <location>
        <begin position="35"/>
        <end position="57"/>
    </location>
</feature>
<feature type="transmembrane region" description="Helical" evidence="1">
    <location>
        <begin position="69"/>
        <end position="85"/>
    </location>
</feature>